<dbReference type="Pfam" id="PF25967">
    <property type="entry name" value="RND-MFP_C"/>
    <property type="match status" value="1"/>
</dbReference>
<evidence type="ECO:0000313" key="4">
    <source>
        <dbReference type="Proteomes" id="UP000484255"/>
    </source>
</evidence>
<evidence type="ECO:0000313" key="3">
    <source>
        <dbReference type="EMBL" id="NDY94044.1"/>
    </source>
</evidence>
<name>A0A7C9TNF9_9BURK</name>
<feature type="compositionally biased region" description="Gly residues" evidence="1">
    <location>
        <begin position="91"/>
        <end position="127"/>
    </location>
</feature>
<feature type="non-terminal residue" evidence="3">
    <location>
        <position position="1"/>
    </location>
</feature>
<evidence type="ECO:0000256" key="1">
    <source>
        <dbReference type="SAM" id="MobiDB-lite"/>
    </source>
</evidence>
<keyword evidence="4" id="KW-1185">Reference proteome</keyword>
<dbReference type="InterPro" id="IPR058627">
    <property type="entry name" value="MdtA-like_C"/>
</dbReference>
<evidence type="ECO:0000259" key="2">
    <source>
        <dbReference type="Pfam" id="PF25967"/>
    </source>
</evidence>
<accession>A0A7C9TNF9</accession>
<organism evidence="3 4">
    <name type="scientific">Ideonella livida</name>
    <dbReference type="NCBI Taxonomy" id="2707176"/>
    <lineage>
        <taxon>Bacteria</taxon>
        <taxon>Pseudomonadati</taxon>
        <taxon>Pseudomonadota</taxon>
        <taxon>Betaproteobacteria</taxon>
        <taxon>Burkholderiales</taxon>
        <taxon>Sphaerotilaceae</taxon>
        <taxon>Ideonella</taxon>
    </lineage>
</organism>
<feature type="domain" description="Multidrug resistance protein MdtA-like C-terminal permuted SH3" evidence="2">
    <location>
        <begin position="37"/>
        <end position="78"/>
    </location>
</feature>
<feature type="region of interest" description="Disordered" evidence="1">
    <location>
        <begin position="81"/>
        <end position="127"/>
    </location>
</feature>
<feature type="region of interest" description="Disordered" evidence="1">
    <location>
        <begin position="1"/>
        <end position="46"/>
    </location>
</feature>
<comment type="caution">
    <text evidence="3">The sequence shown here is derived from an EMBL/GenBank/DDBJ whole genome shotgun (WGS) entry which is preliminary data.</text>
</comment>
<sequence length="127" mass="12595">APPAPARVPAATVPPAAASPRRAAVPVDNPPRRLPRKATVKVMKADGHTEEREVLLGVSNRVHAEVLSGLREGEQVVAGVKRAGQDRQRQGGQGAQGGQAGQAGAGGLQGGMPGGVPGMGPGGPGGR</sequence>
<reference evidence="3 4" key="1">
    <citation type="submission" date="2020-02" db="EMBL/GenBank/DDBJ databases">
        <title>Ideonella bacterium strain TBM-1.</title>
        <authorList>
            <person name="Chen W.-M."/>
        </authorList>
    </citation>
    <scope>NUCLEOTIDE SEQUENCE [LARGE SCALE GENOMIC DNA]</scope>
    <source>
        <strain evidence="3 4">TBM-1</strain>
    </source>
</reference>
<dbReference type="Proteomes" id="UP000484255">
    <property type="component" value="Unassembled WGS sequence"/>
</dbReference>
<protein>
    <submittedName>
        <fullName evidence="3">Efflux RND transporter periplasmic adaptor subunit</fullName>
    </submittedName>
</protein>
<feature type="compositionally biased region" description="Low complexity" evidence="1">
    <location>
        <begin position="7"/>
        <end position="27"/>
    </location>
</feature>
<gene>
    <name evidence="3" type="ORF">G3A44_22895</name>
</gene>
<dbReference type="Gene3D" id="2.40.420.20">
    <property type="match status" value="1"/>
</dbReference>
<dbReference type="EMBL" id="JAAGOH010000063">
    <property type="protein sequence ID" value="NDY94044.1"/>
    <property type="molecule type" value="Genomic_DNA"/>
</dbReference>
<proteinExistence type="predicted"/>
<dbReference type="AlphaFoldDB" id="A0A7C9TNF9"/>